<dbReference type="PROSITE" id="PS50222">
    <property type="entry name" value="EF_HAND_2"/>
    <property type="match status" value="1"/>
</dbReference>
<gene>
    <name evidence="14" type="ORF">THAOC_33129</name>
</gene>
<dbReference type="InterPro" id="IPR003578">
    <property type="entry name" value="Small_GTPase_Rho"/>
</dbReference>
<dbReference type="EMBL" id="AGNL01046267">
    <property type="protein sequence ID" value="EJK48104.1"/>
    <property type="molecule type" value="Genomic_DNA"/>
</dbReference>
<evidence type="ECO:0000256" key="11">
    <source>
        <dbReference type="SAM" id="MobiDB-lite"/>
    </source>
</evidence>
<feature type="domain" description="EF-hand" evidence="13">
    <location>
        <begin position="222"/>
        <end position="257"/>
    </location>
</feature>
<keyword evidence="15" id="KW-1185">Reference proteome</keyword>
<evidence type="ECO:0000256" key="2">
    <source>
        <dbReference type="ARBA" id="ARBA00007981"/>
    </source>
</evidence>
<dbReference type="CDD" id="cd00051">
    <property type="entry name" value="EFh"/>
    <property type="match status" value="1"/>
</dbReference>
<dbReference type="GO" id="GO:0005741">
    <property type="term" value="C:mitochondrial outer membrane"/>
    <property type="evidence" value="ECO:0007669"/>
    <property type="project" value="UniProtKB-SubCell"/>
</dbReference>
<evidence type="ECO:0000256" key="9">
    <source>
        <dbReference type="ARBA" id="ARBA00023134"/>
    </source>
</evidence>
<comment type="caution">
    <text evidence="14">The sequence shown here is derived from an EMBL/GenBank/DDBJ whole genome shotgun (WGS) entry which is preliminary data.</text>
</comment>
<dbReference type="Pfam" id="PF08356">
    <property type="entry name" value="EF_assoc_2"/>
    <property type="match status" value="1"/>
</dbReference>
<dbReference type="AlphaFoldDB" id="K0R7R2"/>
<evidence type="ECO:0000313" key="14">
    <source>
        <dbReference type="EMBL" id="EJK48104.1"/>
    </source>
</evidence>
<protein>
    <recommendedName>
        <fullName evidence="13">EF-hand domain-containing protein</fullName>
    </recommendedName>
</protein>
<name>K0R7R2_THAOC</name>
<dbReference type="GO" id="GO:0003924">
    <property type="term" value="F:GTPase activity"/>
    <property type="evidence" value="ECO:0007669"/>
    <property type="project" value="InterPro"/>
</dbReference>
<feature type="region of interest" description="Disordered" evidence="11">
    <location>
        <begin position="428"/>
        <end position="447"/>
    </location>
</feature>
<evidence type="ECO:0000256" key="7">
    <source>
        <dbReference type="ARBA" id="ARBA00022989"/>
    </source>
</evidence>
<dbReference type="SMART" id="SM00174">
    <property type="entry name" value="RHO"/>
    <property type="match status" value="1"/>
</dbReference>
<dbReference type="PRINTS" id="PR00449">
    <property type="entry name" value="RASTRNSFRMNG"/>
</dbReference>
<dbReference type="Pfam" id="PF00071">
    <property type="entry name" value="Ras"/>
    <property type="match status" value="1"/>
</dbReference>
<evidence type="ECO:0000256" key="3">
    <source>
        <dbReference type="ARBA" id="ARBA00022692"/>
    </source>
</evidence>
<dbReference type="InterPro" id="IPR002048">
    <property type="entry name" value="EF_hand_dom"/>
</dbReference>
<feature type="region of interest" description="Disordered" evidence="11">
    <location>
        <begin position="396"/>
        <end position="420"/>
    </location>
</feature>
<feature type="transmembrane region" description="Helical" evidence="12">
    <location>
        <begin position="676"/>
        <end position="695"/>
    </location>
</feature>
<dbReference type="GO" id="GO:0005525">
    <property type="term" value="F:GTP binding"/>
    <property type="evidence" value="ECO:0007669"/>
    <property type="project" value="UniProtKB-KW"/>
</dbReference>
<proteinExistence type="inferred from homology"/>
<evidence type="ECO:0000256" key="12">
    <source>
        <dbReference type="SAM" id="Phobius"/>
    </source>
</evidence>
<organism evidence="14 15">
    <name type="scientific">Thalassiosira oceanica</name>
    <name type="common">Marine diatom</name>
    <dbReference type="NCBI Taxonomy" id="159749"/>
    <lineage>
        <taxon>Eukaryota</taxon>
        <taxon>Sar</taxon>
        <taxon>Stramenopiles</taxon>
        <taxon>Ochrophyta</taxon>
        <taxon>Bacillariophyta</taxon>
        <taxon>Coscinodiscophyceae</taxon>
        <taxon>Thalassiosirophycidae</taxon>
        <taxon>Thalassiosirales</taxon>
        <taxon>Thalassiosiraceae</taxon>
        <taxon>Thalassiosira</taxon>
    </lineage>
</organism>
<keyword evidence="5" id="KW-1000">Mitochondrion outer membrane</keyword>
<dbReference type="InterPro" id="IPR018247">
    <property type="entry name" value="EF_Hand_1_Ca_BS"/>
</dbReference>
<dbReference type="Gene3D" id="1.10.238.10">
    <property type="entry name" value="EF-hand"/>
    <property type="match status" value="2"/>
</dbReference>
<reference evidence="14 15" key="1">
    <citation type="journal article" date="2012" name="Genome Biol.">
        <title>Genome and low-iron response of an oceanic diatom adapted to chronic iron limitation.</title>
        <authorList>
            <person name="Lommer M."/>
            <person name="Specht M."/>
            <person name="Roy A.S."/>
            <person name="Kraemer L."/>
            <person name="Andreson R."/>
            <person name="Gutowska M.A."/>
            <person name="Wolf J."/>
            <person name="Bergner S.V."/>
            <person name="Schilhabel M.B."/>
            <person name="Klostermeier U.C."/>
            <person name="Beiko R.G."/>
            <person name="Rosenstiel P."/>
            <person name="Hippler M."/>
            <person name="Laroche J."/>
        </authorList>
    </citation>
    <scope>NUCLEOTIDE SEQUENCE [LARGE SCALE GENOMIC DNA]</scope>
    <source>
        <strain evidence="14 15">CCMP1005</strain>
    </source>
</reference>
<evidence type="ECO:0000259" key="13">
    <source>
        <dbReference type="PROSITE" id="PS50222"/>
    </source>
</evidence>
<evidence type="ECO:0000256" key="4">
    <source>
        <dbReference type="ARBA" id="ARBA00022741"/>
    </source>
</evidence>
<dbReference type="SMART" id="SM00175">
    <property type="entry name" value="RAB"/>
    <property type="match status" value="1"/>
</dbReference>
<evidence type="ECO:0000256" key="1">
    <source>
        <dbReference type="ARBA" id="ARBA00004200"/>
    </source>
</evidence>
<evidence type="ECO:0000313" key="15">
    <source>
        <dbReference type="Proteomes" id="UP000266841"/>
    </source>
</evidence>
<keyword evidence="10 12" id="KW-0472">Membrane</keyword>
<dbReference type="InterPro" id="IPR027417">
    <property type="entry name" value="P-loop_NTPase"/>
</dbReference>
<evidence type="ECO:0000256" key="10">
    <source>
        <dbReference type="ARBA" id="ARBA00023136"/>
    </source>
</evidence>
<sequence length="717" mass="79175">MNGRRQLSLLVLGEGEDELDRSCSSVTWTLAHPTALSQNTLHTDGVGKSSLVSTYVSRHFAETVGPVLTRVFLPPENGCTVTLIDTRGGDETMKNSHSEMGCPFGHVDSIVLVFDASRVETFHRMNNLWLPLIEHFFGGDVPVVVAGNKVDAAEDKSEPHGAGPTPGQIVSLLKNFKFVRQLIKCSAKELFNVDKVFREAVSSVLYPIGPIFDLDRGKLTSAFERALTRTFRVFDVDKDGLLSDNELKAFQRKIWGVALTEQDIERWKTMISAGCLREEVMRDGKITLRGFLQIFDVLVAKENKCSVPWRVLSMMKYDDDLNLIPPEEFDTEPELKQEEVAYLEEGFRQYCSSGGMLSSKDIQSIFCVCDRPLPPWDKRRRGMFDGCHSFPRSAHQEVTPLGTPECSPPPSPTQSDLGLSGISITSSPLPSIGTTSGGTDSSPTASYKGGPMSLSSWLSHWHMVCAIAPTIAREELYQVGYVSRNLAQATARNDPPTTVKVLVLTDSLEEKGRACLLEQLLWRLHGSEVVQDGEERCFGTTCSSHEFEGRTTFLVVTCLDTITKPDEVTALAKVYDVVILPFDDSESFDVATQVEHGVLTDEVPRIFTSIGESHETAEEHCIRMDLEPPLIISTSSEGADELAILHLIKCVRNEREPVPLRLTPHGERKKRAKRKVMFLGGLVTAGIVVLGLSALNRRGSGQGGKSVLGILRRILPF</sequence>
<evidence type="ECO:0000256" key="8">
    <source>
        <dbReference type="ARBA" id="ARBA00023128"/>
    </source>
</evidence>
<evidence type="ECO:0000256" key="6">
    <source>
        <dbReference type="ARBA" id="ARBA00022837"/>
    </source>
</evidence>
<evidence type="ECO:0000256" key="5">
    <source>
        <dbReference type="ARBA" id="ARBA00022787"/>
    </source>
</evidence>
<dbReference type="Gene3D" id="3.40.50.300">
    <property type="entry name" value="P-loop containing nucleotide triphosphate hydrolases"/>
    <property type="match status" value="1"/>
</dbReference>
<dbReference type="GO" id="GO:0005509">
    <property type="term" value="F:calcium ion binding"/>
    <property type="evidence" value="ECO:0007669"/>
    <property type="project" value="InterPro"/>
</dbReference>
<dbReference type="PANTHER" id="PTHR24072">
    <property type="entry name" value="RHO FAMILY GTPASE"/>
    <property type="match status" value="1"/>
</dbReference>
<dbReference type="SUPFAM" id="SSF47473">
    <property type="entry name" value="EF-hand"/>
    <property type="match status" value="1"/>
</dbReference>
<keyword evidence="3 12" id="KW-0812">Transmembrane</keyword>
<dbReference type="GO" id="GO:0007264">
    <property type="term" value="P:small GTPase-mediated signal transduction"/>
    <property type="evidence" value="ECO:0007669"/>
    <property type="project" value="InterPro"/>
</dbReference>
<feature type="compositionally biased region" description="Low complexity" evidence="11">
    <location>
        <begin position="431"/>
        <end position="446"/>
    </location>
</feature>
<keyword evidence="9" id="KW-0342">GTP-binding</keyword>
<dbReference type="InterPro" id="IPR011992">
    <property type="entry name" value="EF-hand-dom_pair"/>
</dbReference>
<dbReference type="OMA" id="EGFISKW"/>
<comment type="similarity">
    <text evidence="2">Belongs to the mitochondrial Rho GTPase family.</text>
</comment>
<keyword evidence="6" id="KW-0106">Calcium</keyword>
<comment type="subcellular location">
    <subcellularLocation>
        <location evidence="1">Mitochondrion outer membrane</location>
        <topology evidence="1">Single-pass type IV membrane protein</topology>
    </subcellularLocation>
</comment>
<dbReference type="SUPFAM" id="SSF52540">
    <property type="entry name" value="P-loop containing nucleoside triphosphate hydrolases"/>
    <property type="match status" value="1"/>
</dbReference>
<dbReference type="eggNOG" id="KOG1707">
    <property type="taxonomic scope" value="Eukaryota"/>
</dbReference>
<dbReference type="SMART" id="SM00173">
    <property type="entry name" value="RAS"/>
    <property type="match status" value="1"/>
</dbReference>
<dbReference type="OrthoDB" id="10020961at2759"/>
<dbReference type="PROSITE" id="PS00018">
    <property type="entry name" value="EF_HAND_1"/>
    <property type="match status" value="1"/>
</dbReference>
<accession>K0R7R2</accession>
<keyword evidence="8" id="KW-0496">Mitochondrion</keyword>
<dbReference type="InterPro" id="IPR013567">
    <property type="entry name" value="EF_hand_assoc_2"/>
</dbReference>
<dbReference type="Proteomes" id="UP000266841">
    <property type="component" value="Unassembled WGS sequence"/>
</dbReference>
<keyword evidence="4" id="KW-0547">Nucleotide-binding</keyword>
<keyword evidence="7 12" id="KW-1133">Transmembrane helix</keyword>
<dbReference type="InterPro" id="IPR001806">
    <property type="entry name" value="Small_GTPase"/>
</dbReference>